<name>A0A4S8N0R0_9ACTN</name>
<dbReference type="Pfam" id="PF20803">
    <property type="entry name" value="PaaX_M"/>
    <property type="match status" value="1"/>
</dbReference>
<dbReference type="InterPro" id="IPR013225">
    <property type="entry name" value="PaaX_C"/>
</dbReference>
<dbReference type="InterPro" id="IPR048846">
    <property type="entry name" value="PaaX-like_central"/>
</dbReference>
<comment type="caution">
    <text evidence="4">The sequence shown here is derived from an EMBL/GenBank/DDBJ whole genome shotgun (WGS) entry which is preliminary data.</text>
</comment>
<dbReference type="AlphaFoldDB" id="A0A4S8N0R0"/>
<keyword evidence="5" id="KW-1185">Reference proteome</keyword>
<evidence type="ECO:0000313" key="4">
    <source>
        <dbReference type="EMBL" id="THV09082.1"/>
    </source>
</evidence>
<dbReference type="Pfam" id="PF08223">
    <property type="entry name" value="PaaX_C"/>
    <property type="match status" value="1"/>
</dbReference>
<gene>
    <name evidence="4" type="ORF">E9934_17380</name>
</gene>
<dbReference type="Gene3D" id="1.20.58.1460">
    <property type="match status" value="1"/>
</dbReference>
<protein>
    <submittedName>
        <fullName evidence="4">PaaX domain-containing protein, C-domain protein</fullName>
    </submittedName>
</protein>
<evidence type="ECO:0000259" key="2">
    <source>
        <dbReference type="Pfam" id="PF08223"/>
    </source>
</evidence>
<organism evidence="4 5">
    <name type="scientific">Nocardioides caeni</name>
    <dbReference type="NCBI Taxonomy" id="574700"/>
    <lineage>
        <taxon>Bacteria</taxon>
        <taxon>Bacillati</taxon>
        <taxon>Actinomycetota</taxon>
        <taxon>Actinomycetes</taxon>
        <taxon>Propionibacteriales</taxon>
        <taxon>Nocardioidaceae</taxon>
        <taxon>Nocardioides</taxon>
    </lineage>
</organism>
<feature type="domain" description="Transcriptional repressor PaaX-like N-terminal" evidence="1">
    <location>
        <begin position="11"/>
        <end position="71"/>
    </location>
</feature>
<sequence>MPASPIRPVAARSAVLSLLIGAEVAELSARELVAGGGLVGVAESTVRAALSRMTAAGDLARTTDGYRLSDRLRERQRRQEDAVHPRRVDRAGGWAGDWEMFTVTAAGRPADERAELRSRLQGLRLAELREGLWLRPANLELEWTEEVLVLGERFVARPARSADELVALLWDLDAWAATARSLLEATRTDDPARRFAACITSARHLLADPVLPVALLPRDWPGEALRAEHLAYRAWLQEMRRAAAGG</sequence>
<evidence type="ECO:0000259" key="3">
    <source>
        <dbReference type="Pfam" id="PF20803"/>
    </source>
</evidence>
<dbReference type="PANTHER" id="PTHR30319:SF1">
    <property type="entry name" value="TRANSCRIPTIONAL REPRESSOR PAAX"/>
    <property type="match status" value="1"/>
</dbReference>
<feature type="domain" description="Transcriptional repressor PaaX-like central Cas2-like" evidence="3">
    <location>
        <begin position="93"/>
        <end position="147"/>
    </location>
</feature>
<feature type="domain" description="Transcriptional repressor PaaX-like C-terminal" evidence="2">
    <location>
        <begin position="190"/>
        <end position="232"/>
    </location>
</feature>
<dbReference type="RefSeq" id="WP_136564175.1">
    <property type="nucleotide sequence ID" value="NZ_BAABLS010000006.1"/>
</dbReference>
<dbReference type="EMBL" id="STGW01000017">
    <property type="protein sequence ID" value="THV09082.1"/>
    <property type="molecule type" value="Genomic_DNA"/>
</dbReference>
<dbReference type="PANTHER" id="PTHR30319">
    <property type="entry name" value="PHENYLACETIC ACID REGULATOR-RELATED TRANSCRIPTIONAL REPRESSOR"/>
    <property type="match status" value="1"/>
</dbReference>
<dbReference type="Pfam" id="PF07848">
    <property type="entry name" value="PaaX"/>
    <property type="match status" value="1"/>
</dbReference>
<dbReference type="InterPro" id="IPR012906">
    <property type="entry name" value="PaaX-like_N"/>
</dbReference>
<dbReference type="InterPro" id="IPR036388">
    <property type="entry name" value="WH-like_DNA-bd_sf"/>
</dbReference>
<proteinExistence type="predicted"/>
<evidence type="ECO:0000313" key="5">
    <source>
        <dbReference type="Proteomes" id="UP000307087"/>
    </source>
</evidence>
<dbReference type="Gene3D" id="3.30.70.2650">
    <property type="match status" value="1"/>
</dbReference>
<reference evidence="4 5" key="1">
    <citation type="journal article" date="2009" name="Int. J. Syst. Evol. Microbiol.">
        <title>Nocardioides caeni sp. nov., isolated from wastewater.</title>
        <authorList>
            <person name="Yoon J.H."/>
            <person name="Kang S.J."/>
            <person name="Park S."/>
            <person name="Kim W."/>
            <person name="Oh T.K."/>
        </authorList>
    </citation>
    <scope>NUCLEOTIDE SEQUENCE [LARGE SCALE GENOMIC DNA]</scope>
    <source>
        <strain evidence="4 5">DSM 23134</strain>
    </source>
</reference>
<accession>A0A4S8N0R0</accession>
<dbReference type="Gene3D" id="1.10.10.10">
    <property type="entry name" value="Winged helix-like DNA-binding domain superfamily/Winged helix DNA-binding domain"/>
    <property type="match status" value="1"/>
</dbReference>
<dbReference type="OrthoDB" id="2270427at2"/>
<dbReference type="GO" id="GO:0006351">
    <property type="term" value="P:DNA-templated transcription"/>
    <property type="evidence" value="ECO:0007669"/>
    <property type="project" value="TreeGrafter"/>
</dbReference>
<dbReference type="Proteomes" id="UP000307087">
    <property type="component" value="Unassembled WGS sequence"/>
</dbReference>
<evidence type="ECO:0000259" key="1">
    <source>
        <dbReference type="Pfam" id="PF07848"/>
    </source>
</evidence>